<dbReference type="OrthoDB" id="1409880at2"/>
<keyword evidence="1" id="KW-0472">Membrane</keyword>
<dbReference type="AlphaFoldDB" id="A0A3D9H618"/>
<reference evidence="2 3" key="1">
    <citation type="submission" date="2018-07" db="EMBL/GenBank/DDBJ databases">
        <title>Genomic Encyclopedia of Type Strains, Phase III (KMG-III): the genomes of soil and plant-associated and newly described type strains.</title>
        <authorList>
            <person name="Whitman W."/>
        </authorList>
    </citation>
    <scope>NUCLEOTIDE SEQUENCE [LARGE SCALE GENOMIC DNA]</scope>
    <source>
        <strain evidence="2 3">CECT 7946</strain>
    </source>
</reference>
<feature type="transmembrane region" description="Helical" evidence="1">
    <location>
        <begin position="39"/>
        <end position="57"/>
    </location>
</feature>
<evidence type="ECO:0000256" key="1">
    <source>
        <dbReference type="SAM" id="Phobius"/>
    </source>
</evidence>
<feature type="transmembrane region" description="Helical" evidence="1">
    <location>
        <begin position="86"/>
        <end position="112"/>
    </location>
</feature>
<accession>A0A3D9H618</accession>
<proteinExistence type="predicted"/>
<dbReference type="RefSeq" id="WP_115817016.1">
    <property type="nucleotide sequence ID" value="NZ_QRDV01000003.1"/>
</dbReference>
<feature type="transmembrane region" description="Helical" evidence="1">
    <location>
        <begin position="229"/>
        <end position="247"/>
    </location>
</feature>
<evidence type="ECO:0000313" key="3">
    <source>
        <dbReference type="Proteomes" id="UP000256980"/>
    </source>
</evidence>
<keyword evidence="1" id="KW-0812">Transmembrane</keyword>
<feature type="transmembrane region" description="Helical" evidence="1">
    <location>
        <begin position="133"/>
        <end position="151"/>
    </location>
</feature>
<organism evidence="2 3">
    <name type="scientific">Winogradskyella eximia</name>
    <dbReference type="NCBI Taxonomy" id="262006"/>
    <lineage>
        <taxon>Bacteria</taxon>
        <taxon>Pseudomonadati</taxon>
        <taxon>Bacteroidota</taxon>
        <taxon>Flavobacteriia</taxon>
        <taxon>Flavobacteriales</taxon>
        <taxon>Flavobacteriaceae</taxon>
        <taxon>Winogradskyella</taxon>
    </lineage>
</organism>
<name>A0A3D9H618_9FLAO</name>
<dbReference type="EMBL" id="QRDV01000003">
    <property type="protein sequence ID" value="RED44406.1"/>
    <property type="molecule type" value="Genomic_DNA"/>
</dbReference>
<keyword evidence="1" id="KW-1133">Transmembrane helix</keyword>
<feature type="transmembrane region" description="Helical" evidence="1">
    <location>
        <begin position="12"/>
        <end position="32"/>
    </location>
</feature>
<evidence type="ECO:0008006" key="4">
    <source>
        <dbReference type="Google" id="ProtNLM"/>
    </source>
</evidence>
<feature type="transmembrane region" description="Helical" evidence="1">
    <location>
        <begin position="188"/>
        <end position="209"/>
    </location>
</feature>
<feature type="transmembrane region" description="Helical" evidence="1">
    <location>
        <begin position="268"/>
        <end position="288"/>
    </location>
</feature>
<dbReference type="Proteomes" id="UP000256980">
    <property type="component" value="Unassembled WGS sequence"/>
</dbReference>
<keyword evidence="3" id="KW-1185">Reference proteome</keyword>
<evidence type="ECO:0000313" key="2">
    <source>
        <dbReference type="EMBL" id="RED44406.1"/>
    </source>
</evidence>
<sequence length="378" mass="43756">MNRLLLIGINTLRGFSGPMFNFLITLFGIKFFGKEDWGTMINALLSVFLIVFIIGWGNKDYLIRKYSKQPSQIYQAFYSNFFSRSLLLPLALILLLFFPITIAIWCIVLVLLMHSYNALESLVIFHQKFGAQFAAELIAFGLIFSSIFYFNNFSLETFLKLYCAAFLFKLLWLIIAMKLWKAHFHLKVSLQEFIAPFWFFMLGLSGWVASKADLYIVNFTMPKAQISEYQIAITAFLLIQSLSYLIILPFTKHLYRLPEKSIAKIKKILAFTSFPLVTLCTAVLWFILEKIAILNLPISFYVFGGLASIPTYFFIVDIMMYYRNKKESSILKINFINALLNLVLTFLLIQKMGIMGAIISVFINQCSFLCFYKFKLIK</sequence>
<feature type="transmembrane region" description="Helical" evidence="1">
    <location>
        <begin position="300"/>
        <end position="322"/>
    </location>
</feature>
<feature type="transmembrane region" description="Helical" evidence="1">
    <location>
        <begin position="157"/>
        <end position="176"/>
    </location>
</feature>
<comment type="caution">
    <text evidence="2">The sequence shown here is derived from an EMBL/GenBank/DDBJ whole genome shotgun (WGS) entry which is preliminary data.</text>
</comment>
<protein>
    <recommendedName>
        <fullName evidence="4">O-antigen/teichoic acid export membrane protein</fullName>
    </recommendedName>
</protein>
<gene>
    <name evidence="2" type="ORF">DFQ10_10389</name>
</gene>